<dbReference type="SUPFAM" id="SSF51905">
    <property type="entry name" value="FAD/NAD(P)-binding domain"/>
    <property type="match status" value="1"/>
</dbReference>
<dbReference type="EMBL" id="OJIN01000205">
    <property type="protein sequence ID" value="SPD75445.1"/>
    <property type="molecule type" value="Genomic_DNA"/>
</dbReference>
<gene>
    <name evidence="1" type="ORF">PITCH_A610003</name>
</gene>
<reference evidence="1" key="1">
    <citation type="submission" date="2018-01" db="EMBL/GenBank/DDBJ databases">
        <authorList>
            <person name="Regsiter A."/>
            <person name="William W."/>
        </authorList>
    </citation>
    <scope>NUCLEOTIDE SEQUENCE</scope>
    <source>
        <strain evidence="1">TRIP AH-1</strain>
    </source>
</reference>
<evidence type="ECO:0000313" key="1">
    <source>
        <dbReference type="EMBL" id="SPD75445.1"/>
    </source>
</evidence>
<sequence length="569" mass="64344">MKDTYDFVVIGGGINGLCAASYLAKCGQSVAVFESRNEVGGNCDTEELGPPGFRYNLHASGICTWISPAFEELELEEKFGLEMICGHWGAFKPFRDGTILCVHNYDFEKTIQSFALHSKKDAETYRKLGAYFEDKISEFFHHFLYVIPNPASFAKCAEIASGAPGMPSNWGDMTAYHLADHWFESDKLKSFLFDNMLQFGMDPWIKGVGSIGLVVFLFYGVGVNGGTCRGGSHLVPHSLYRSLLHYGGEVYQACPVKKIIIENGEAKGIILGEEGVYGDRRIQAKKAVISDLTPIPTFKWLVGEENLSPEVNMAVGMYDYEGQVLFTNFWALDEPLNFKGYEWTDKNLDPSFRKEAYDFNFGMEDPGDFTRLMHCYARGELPDPPIVTGGCFLYSNIDPTQAPPGKATAMTWADVPYNIRRWGNRKLNGPESWDDVREEYADRIEDLLAEYAPNIKTAKIHRYAHTPLDITRRNQSQLSGTWSGGPCWTHQFYHNRPFPGCGAPRTPIKNLYITEVSFARSTLLSQGYCTAVAVAEDFGFRDQPWWNVRGLDPYIRWCKRNGRQWRMSF</sequence>
<dbReference type="PANTHER" id="PTHR10668">
    <property type="entry name" value="PHYTOENE DEHYDROGENASE"/>
    <property type="match status" value="1"/>
</dbReference>
<accession>A0A445N135</accession>
<organism evidence="1">
    <name type="scientific">uncultured Desulfobacterium sp</name>
    <dbReference type="NCBI Taxonomy" id="201089"/>
    <lineage>
        <taxon>Bacteria</taxon>
        <taxon>Pseudomonadati</taxon>
        <taxon>Thermodesulfobacteriota</taxon>
        <taxon>Desulfobacteria</taxon>
        <taxon>Desulfobacterales</taxon>
        <taxon>Desulfobacteriaceae</taxon>
        <taxon>Desulfobacterium</taxon>
        <taxon>environmental samples</taxon>
    </lineage>
</organism>
<dbReference type="Pfam" id="PF13450">
    <property type="entry name" value="NAD_binding_8"/>
    <property type="match status" value="1"/>
</dbReference>
<dbReference type="PANTHER" id="PTHR10668:SF103">
    <property type="entry name" value="PYRIDINE NUCLEOTIDE-DISULFIDE OXIDOREDUCTASE DOMAIN-CONTAINING PROTEIN 2"/>
    <property type="match status" value="1"/>
</dbReference>
<name>A0A445N135_9BACT</name>
<proteinExistence type="predicted"/>
<protein>
    <submittedName>
        <fullName evidence="1">Putative FAD dependent oxidoreductase</fullName>
    </submittedName>
</protein>
<dbReference type="AlphaFoldDB" id="A0A445N135"/>
<dbReference type="Gene3D" id="3.50.50.60">
    <property type="entry name" value="FAD/NAD(P)-binding domain"/>
    <property type="match status" value="2"/>
</dbReference>
<dbReference type="InterPro" id="IPR036188">
    <property type="entry name" value="FAD/NAD-bd_sf"/>
</dbReference>